<dbReference type="Gene3D" id="1.20.1440.60">
    <property type="entry name" value="23S rRNA-intervening sequence"/>
    <property type="match status" value="1"/>
</dbReference>
<organism evidence="1 2">
    <name type="scientific">Microcystis aeruginosa NIES-44</name>
    <dbReference type="NCBI Taxonomy" id="449439"/>
    <lineage>
        <taxon>Bacteria</taxon>
        <taxon>Bacillati</taxon>
        <taxon>Cyanobacteriota</taxon>
        <taxon>Cyanophyceae</taxon>
        <taxon>Oscillatoriophycideae</taxon>
        <taxon>Chroococcales</taxon>
        <taxon>Microcystaceae</taxon>
        <taxon>Microcystis</taxon>
    </lineage>
</organism>
<dbReference type="PANTHER" id="PTHR38471">
    <property type="entry name" value="FOUR HELIX BUNDLE PROTEIN"/>
    <property type="match status" value="1"/>
</dbReference>
<dbReference type="EMBL" id="BBPA01000036">
    <property type="protein sequence ID" value="GAL93329.1"/>
    <property type="molecule type" value="Genomic_DNA"/>
</dbReference>
<dbReference type="NCBIfam" id="TIGR02436">
    <property type="entry name" value="four helix bundle protein"/>
    <property type="match status" value="1"/>
</dbReference>
<sequence>MESKVYDKAYKFALRIVKGYKYLCENKQEYVLSKQLLRSGTSIGANIAEANGAISQADFRAKMSIAYKECLETKYWLSLLKDTNYIEERAFQSINDDAEEIGKMLWAILKTCQENTKNQKLITDNLPTDN</sequence>
<accession>A0A0A1VUR2</accession>
<dbReference type="CDD" id="cd16377">
    <property type="entry name" value="23S_rRNA_IVP_like"/>
    <property type="match status" value="1"/>
</dbReference>
<dbReference type="AlphaFoldDB" id="A0A0A1VUR2"/>
<dbReference type="Proteomes" id="UP000030321">
    <property type="component" value="Unassembled WGS sequence"/>
</dbReference>
<dbReference type="RefSeq" id="WP_045359031.1">
    <property type="nucleotide sequence ID" value="NZ_BBPA01000036.1"/>
</dbReference>
<protein>
    <submittedName>
        <fullName evidence="1">Conserved protein</fullName>
    </submittedName>
</protein>
<dbReference type="InterPro" id="IPR036583">
    <property type="entry name" value="23S_rRNA_IVS_sf"/>
</dbReference>
<name>A0A0A1VUR2_MICAE</name>
<dbReference type="SUPFAM" id="SSF158446">
    <property type="entry name" value="IVS-encoded protein-like"/>
    <property type="match status" value="1"/>
</dbReference>
<dbReference type="PIRSF" id="PIRSF035652">
    <property type="entry name" value="CHP02436"/>
    <property type="match status" value="1"/>
</dbReference>
<dbReference type="InterPro" id="IPR012657">
    <property type="entry name" value="23S_rRNA-intervening_sequence"/>
</dbReference>
<dbReference type="PANTHER" id="PTHR38471:SF2">
    <property type="entry name" value="FOUR HELIX BUNDLE PROTEIN"/>
    <property type="match status" value="1"/>
</dbReference>
<evidence type="ECO:0000313" key="2">
    <source>
        <dbReference type="Proteomes" id="UP000030321"/>
    </source>
</evidence>
<comment type="caution">
    <text evidence="1">The sequence shown here is derived from an EMBL/GenBank/DDBJ whole genome shotgun (WGS) entry which is preliminary data.</text>
</comment>
<evidence type="ECO:0000313" key="1">
    <source>
        <dbReference type="EMBL" id="GAL93329.1"/>
    </source>
</evidence>
<gene>
    <name evidence="1" type="ORF">N44_02016</name>
</gene>
<proteinExistence type="predicted"/>
<dbReference type="Pfam" id="PF05635">
    <property type="entry name" value="23S_rRNA_IVP"/>
    <property type="match status" value="1"/>
</dbReference>
<reference evidence="2" key="1">
    <citation type="journal article" date="2015" name="Genome">
        <title>Whole Genome Sequence of the Non-Microcystin-Producing Microcystis aeruginosa Strain NIES-44.</title>
        <authorList>
            <person name="Okano K."/>
            <person name="Miyata N."/>
            <person name="Ozaki Y."/>
        </authorList>
    </citation>
    <scope>NUCLEOTIDE SEQUENCE [LARGE SCALE GENOMIC DNA]</scope>
    <source>
        <strain evidence="2">NIES-44</strain>
    </source>
</reference>